<dbReference type="HOGENOM" id="CLU_215246_0_0_4"/>
<gene>
    <name evidence="1" type="ORF">BURPS1710A_A3261</name>
</gene>
<protein>
    <submittedName>
        <fullName evidence="1">Uncharacterized protein</fullName>
    </submittedName>
</protein>
<dbReference type="EMBL" id="CM000833">
    <property type="protein sequence ID" value="EET04263.1"/>
    <property type="molecule type" value="Genomic_DNA"/>
</dbReference>
<dbReference type="AlphaFoldDB" id="A0A0E1VTP7"/>
<accession>A0A0E1VTP7</accession>
<name>A0A0E1VTP7_BURPE</name>
<reference evidence="1" key="1">
    <citation type="submission" date="2009-05" db="EMBL/GenBank/DDBJ databases">
        <authorList>
            <person name="Harkins D.M."/>
            <person name="DeShazer D."/>
            <person name="Woods D.E."/>
            <person name="Brinkac L.M."/>
            <person name="Brown K.A."/>
            <person name="Hung G.C."/>
            <person name="Tuanyok A."/>
            <person name="Zhang B."/>
            <person name="Nierman W.C."/>
        </authorList>
    </citation>
    <scope>NUCLEOTIDE SEQUENCE [LARGE SCALE GENOMIC DNA]</scope>
    <source>
        <strain evidence="1">1710a</strain>
    </source>
</reference>
<sequence>MDFMVASLFDGLRRRFRLNRAACTVGSKVTGQIRGEATDGDLFLPVCDYA</sequence>
<dbReference type="Proteomes" id="UP000001812">
    <property type="component" value="Chromosome II"/>
</dbReference>
<organism evidence="1">
    <name type="scientific">Burkholderia pseudomallei 1710a</name>
    <dbReference type="NCBI Taxonomy" id="320371"/>
    <lineage>
        <taxon>Bacteria</taxon>
        <taxon>Pseudomonadati</taxon>
        <taxon>Pseudomonadota</taxon>
        <taxon>Betaproteobacteria</taxon>
        <taxon>Burkholderiales</taxon>
        <taxon>Burkholderiaceae</taxon>
        <taxon>Burkholderia</taxon>
        <taxon>pseudomallei group</taxon>
    </lineage>
</organism>
<proteinExistence type="predicted"/>
<evidence type="ECO:0000313" key="1">
    <source>
        <dbReference type="EMBL" id="EET04263.1"/>
    </source>
</evidence>